<sequence length="620" mass="66682">MRTLTLQDVADLANVQRPVVSMWRNRPRVRGQVIPFPDAVSRAGGIERFRPEEVVDYLRRTGRGNNPAVEYDVSAIAVPDGADLEELVTLLAWRALTGVELTGTSSAERLLLARQYDPDDTYVVTEMDTIRPSAATLEYIDELVEASFGLPDALARLEQGRLHRESATRGLTDEAVTLLGRVLAECAVFLDVEDISLNVDGSAESLAVATESGIAVTSRNRAVLRRALIAGATTSRSHADEICFVSAVGRDPAAVLDRADELVLGLEPGRIGVLVGPASVLTDTLAGELQQRRADTLRVGNVVAAVRLPRGLWREAHRQSLALWVCLGGADEHRPCVTDLAAVHDLDLGDFTADIAAALAQTDRRAFRYARRIERSSVLAGGPFVPRGARAVTLSPSGDDSHLERVHALTLTTTAPLTPVDVLVQSSPGRLRLRHRSLGELRDQGKLTLKRGNRIDLTHATSHGTVRVLPADDGLGFDPVDAERLYPRSTRTEPGDVIFVQKPRPRAWVDLHGGAMVASPARILRLSGAADFGPRVLAAAINETATAGSEWPSWTVPEMTAEEAARLEAALGDLERYEAEARRRVEAARALKTALIDGVAAGALTLDAEPTTPGVAAAQH</sequence>
<gene>
    <name evidence="1" type="ORF">MPHL21000_09800</name>
</gene>
<accession>A0A5N5V4N3</accession>
<protein>
    <submittedName>
        <fullName evidence="1">Uncharacterized protein</fullName>
    </submittedName>
</protein>
<proteinExistence type="predicted"/>
<dbReference type="Proteomes" id="UP000325690">
    <property type="component" value="Unassembled WGS sequence"/>
</dbReference>
<evidence type="ECO:0000313" key="1">
    <source>
        <dbReference type="EMBL" id="KAB7756893.1"/>
    </source>
</evidence>
<name>A0A5N5V4N3_MYCPH</name>
<comment type="caution">
    <text evidence="1">The sequence shown here is derived from an EMBL/GenBank/DDBJ whole genome shotgun (WGS) entry which is preliminary data.</text>
</comment>
<evidence type="ECO:0000313" key="2">
    <source>
        <dbReference type="Proteomes" id="UP000325690"/>
    </source>
</evidence>
<keyword evidence="2" id="KW-1185">Reference proteome</keyword>
<dbReference type="AlphaFoldDB" id="A0A5N5V4N3"/>
<organism evidence="1 2">
    <name type="scientific">Mycolicibacterium phlei DSM 43239 = CCUG 21000</name>
    <dbReference type="NCBI Taxonomy" id="1226750"/>
    <lineage>
        <taxon>Bacteria</taxon>
        <taxon>Bacillati</taxon>
        <taxon>Actinomycetota</taxon>
        <taxon>Actinomycetes</taxon>
        <taxon>Mycobacteriales</taxon>
        <taxon>Mycobacteriaceae</taxon>
        <taxon>Mycolicibacterium</taxon>
    </lineage>
</organism>
<dbReference type="RefSeq" id="WP_061482680.1">
    <property type="nucleotide sequence ID" value="NZ_ANBO01000007.1"/>
</dbReference>
<dbReference type="EMBL" id="ANBP01000011">
    <property type="protein sequence ID" value="KAB7756893.1"/>
    <property type="molecule type" value="Genomic_DNA"/>
</dbReference>
<dbReference type="GeneID" id="74302365"/>
<reference evidence="1 2" key="1">
    <citation type="submission" date="2012-10" db="EMBL/GenBank/DDBJ databases">
        <title>The draft sequence of the Mycobacterium pheli genome.</title>
        <authorList>
            <person name="Pettersson B.M.F."/>
            <person name="Das S."/>
            <person name="Dasgupta S."/>
            <person name="Bhattacharya A."/>
            <person name="Kirsebom L.A."/>
        </authorList>
    </citation>
    <scope>NUCLEOTIDE SEQUENCE [LARGE SCALE GENOMIC DNA]</scope>
    <source>
        <strain evidence="1 2">CCUG 21000</strain>
    </source>
</reference>